<organism evidence="1 2">
    <name type="scientific">Caenorhabditis nigoni</name>
    <dbReference type="NCBI Taxonomy" id="1611254"/>
    <lineage>
        <taxon>Eukaryota</taxon>
        <taxon>Metazoa</taxon>
        <taxon>Ecdysozoa</taxon>
        <taxon>Nematoda</taxon>
        <taxon>Chromadorea</taxon>
        <taxon>Rhabditida</taxon>
        <taxon>Rhabditina</taxon>
        <taxon>Rhabditomorpha</taxon>
        <taxon>Rhabditoidea</taxon>
        <taxon>Rhabditidae</taxon>
        <taxon>Peloderinae</taxon>
        <taxon>Caenorhabditis</taxon>
    </lineage>
</organism>
<dbReference type="AlphaFoldDB" id="A0A2G5UGX1"/>
<accession>A0A2G5UGX1</accession>
<dbReference type="Proteomes" id="UP000230233">
    <property type="component" value="Chromosome III"/>
</dbReference>
<dbReference type="EMBL" id="PDUG01000003">
    <property type="protein sequence ID" value="PIC38739.1"/>
    <property type="molecule type" value="Genomic_DNA"/>
</dbReference>
<evidence type="ECO:0000313" key="2">
    <source>
        <dbReference type="Proteomes" id="UP000230233"/>
    </source>
</evidence>
<gene>
    <name evidence="1" type="primary">Cnig_chr_III.g10648</name>
    <name evidence="1" type="ORF">B9Z55_010648</name>
</gene>
<keyword evidence="2" id="KW-1185">Reference proteome</keyword>
<dbReference type="STRING" id="1611254.A0A2G5UGX1"/>
<reference evidence="2" key="1">
    <citation type="submission" date="2017-10" db="EMBL/GenBank/DDBJ databases">
        <title>Rapid genome shrinkage in a self-fertile nematode reveals novel sperm competition proteins.</title>
        <authorList>
            <person name="Yin D."/>
            <person name="Schwarz E.M."/>
            <person name="Thomas C.G."/>
            <person name="Felde R.L."/>
            <person name="Korf I.F."/>
            <person name="Cutter A.D."/>
            <person name="Schartner C.M."/>
            <person name="Ralston E.J."/>
            <person name="Meyer B.J."/>
            <person name="Haag E.S."/>
        </authorList>
    </citation>
    <scope>NUCLEOTIDE SEQUENCE [LARGE SCALE GENOMIC DNA]</scope>
    <source>
        <strain evidence="2">JU1422</strain>
    </source>
</reference>
<proteinExistence type="predicted"/>
<protein>
    <submittedName>
        <fullName evidence="1">Uncharacterized protein</fullName>
    </submittedName>
</protein>
<name>A0A2G5UGX1_9PELO</name>
<evidence type="ECO:0000313" key="1">
    <source>
        <dbReference type="EMBL" id="PIC38739.1"/>
    </source>
</evidence>
<comment type="caution">
    <text evidence="1">The sequence shown here is derived from an EMBL/GenBank/DDBJ whole genome shotgun (WGS) entry which is preliminary data.</text>
</comment>
<sequence>MDDDISMLLKEGPRTILRAVSLTVHHHNTSVSNNVHQTGRAQRVCRIVPYILTDFQKNLQCELSRSLFTREPTRGWINKMSTGVEKRVLCDNHANKYQWVPTRQTAESDPKGKLQEKIKFF</sequence>